<comment type="caution">
    <text evidence="2">The sequence shown here is derived from an EMBL/GenBank/DDBJ whole genome shotgun (WGS) entry which is preliminary data.</text>
</comment>
<evidence type="ECO:0000313" key="1">
    <source>
        <dbReference type="EMBL" id="CAF1317819.1"/>
    </source>
</evidence>
<sequence>MVPIASQYGSKGVCMGATDNAQTQSNQYCITFLVKFKSSDVIRPTIVQGLRLLQSILYFKVNQFSLSKYQFLSTTQHVTVLVSTFELVSFVFLSPHEFLVISIMLLSTVILGMDSSINKGLESVLSNDPTFWVFII</sequence>
<organism evidence="2 3">
    <name type="scientific">Adineta ricciae</name>
    <name type="common">Rotifer</name>
    <dbReference type="NCBI Taxonomy" id="249248"/>
    <lineage>
        <taxon>Eukaryota</taxon>
        <taxon>Metazoa</taxon>
        <taxon>Spiralia</taxon>
        <taxon>Gnathifera</taxon>
        <taxon>Rotifera</taxon>
        <taxon>Eurotatoria</taxon>
        <taxon>Bdelloidea</taxon>
        <taxon>Adinetida</taxon>
        <taxon>Adinetidae</taxon>
        <taxon>Adineta</taxon>
    </lineage>
</organism>
<name>A0A816CF70_ADIRI</name>
<reference evidence="2" key="1">
    <citation type="submission" date="2021-02" db="EMBL/GenBank/DDBJ databases">
        <authorList>
            <person name="Nowell W R."/>
        </authorList>
    </citation>
    <scope>NUCLEOTIDE SEQUENCE</scope>
</reference>
<evidence type="ECO:0000313" key="2">
    <source>
        <dbReference type="EMBL" id="CAF1622484.1"/>
    </source>
</evidence>
<protein>
    <submittedName>
        <fullName evidence="2">Uncharacterized protein</fullName>
    </submittedName>
</protein>
<gene>
    <name evidence="1" type="ORF">EDS130_LOCUS31499</name>
    <name evidence="2" type="ORF">XAT740_LOCUS50433</name>
</gene>
<evidence type="ECO:0000313" key="3">
    <source>
        <dbReference type="Proteomes" id="UP000663828"/>
    </source>
</evidence>
<dbReference type="Proteomes" id="UP000663852">
    <property type="component" value="Unassembled WGS sequence"/>
</dbReference>
<accession>A0A816CF70</accession>
<keyword evidence="3" id="KW-1185">Reference proteome</keyword>
<dbReference type="EMBL" id="CAJNOR010007739">
    <property type="protein sequence ID" value="CAF1622484.1"/>
    <property type="molecule type" value="Genomic_DNA"/>
</dbReference>
<dbReference type="EMBL" id="CAJNOJ010000231">
    <property type="protein sequence ID" value="CAF1317819.1"/>
    <property type="molecule type" value="Genomic_DNA"/>
</dbReference>
<dbReference type="Proteomes" id="UP000663828">
    <property type="component" value="Unassembled WGS sequence"/>
</dbReference>
<proteinExistence type="predicted"/>
<dbReference type="AlphaFoldDB" id="A0A816CF70"/>